<dbReference type="FunCoup" id="A8Q3X2">
    <property type="interactions" value="48"/>
</dbReference>
<keyword evidence="9" id="KW-1185">Reference proteome</keyword>
<comment type="subcellular location">
    <subcellularLocation>
        <location evidence="1">Membrane</location>
        <topology evidence="1">Multi-pass membrane protein</topology>
    </subcellularLocation>
</comment>
<dbReference type="PANTHER" id="PTHR10165:SF35">
    <property type="entry name" value="RE23632P"/>
    <property type="match status" value="1"/>
</dbReference>
<dbReference type="GO" id="GO:0008195">
    <property type="term" value="F:phosphatidate phosphatase activity"/>
    <property type="evidence" value="ECO:0007669"/>
    <property type="project" value="TreeGrafter"/>
</dbReference>
<dbReference type="GO" id="GO:0016020">
    <property type="term" value="C:membrane"/>
    <property type="evidence" value="ECO:0007669"/>
    <property type="project" value="UniProtKB-SubCell"/>
</dbReference>
<evidence type="ECO:0000313" key="8">
    <source>
        <dbReference type="EMBL" id="EDP42880.1"/>
    </source>
</evidence>
<dbReference type="CDD" id="cd03390">
    <property type="entry name" value="PAP2_containing_1_like"/>
    <property type="match status" value="1"/>
</dbReference>
<dbReference type="AlphaFoldDB" id="A8Q3X2"/>
<evidence type="ECO:0000256" key="6">
    <source>
        <dbReference type="SAM" id="Phobius"/>
    </source>
</evidence>
<accession>A8Q3X2</accession>
<keyword evidence="5 6" id="KW-0472">Membrane</keyword>
<feature type="transmembrane region" description="Helical" evidence="6">
    <location>
        <begin position="20"/>
        <end position="37"/>
    </location>
</feature>
<comment type="similarity">
    <text evidence="2">Belongs to the PA-phosphatase related phosphoesterase family.</text>
</comment>
<dbReference type="GO" id="GO:0046839">
    <property type="term" value="P:phospholipid dephosphorylation"/>
    <property type="evidence" value="ECO:0007669"/>
    <property type="project" value="TreeGrafter"/>
</dbReference>
<name>A8Q3X2_MALGO</name>
<sequence>MLSQRFTWAELCHSSRARWALDWIACFVLMVIFRGVLHHRTDGFHQQFSLNDASLQHPHSSQQRVPDTLLAYFSVLLPFLLVSGLSLCMKRRWACLNKAWLGLGMTIAITGCLTELGKNLVGRPRPDFLDRCQPKHGFVASHPTTHYKSSLVDYTVCSTSIHARTLADGFKSFPSGHSSMSFAGLVFLAWFLHGCGTTIIQNSACLSDSREEAAPLDEARHMEEGLPADRVHSEPPLSLSLTSLIIPLMPVMLAACISISRLMDYRHHPTDVLAGAILGTTIGTAVYFVYHRPSNSLKL</sequence>
<evidence type="ECO:0000256" key="4">
    <source>
        <dbReference type="ARBA" id="ARBA00022989"/>
    </source>
</evidence>
<dbReference type="SMART" id="SM00014">
    <property type="entry name" value="acidPPc"/>
    <property type="match status" value="1"/>
</dbReference>
<evidence type="ECO:0000256" key="3">
    <source>
        <dbReference type="ARBA" id="ARBA00022692"/>
    </source>
</evidence>
<organism evidence="8 9">
    <name type="scientific">Malassezia globosa (strain ATCC MYA-4612 / CBS 7966)</name>
    <name type="common">Dandruff-associated fungus</name>
    <dbReference type="NCBI Taxonomy" id="425265"/>
    <lineage>
        <taxon>Eukaryota</taxon>
        <taxon>Fungi</taxon>
        <taxon>Dikarya</taxon>
        <taxon>Basidiomycota</taxon>
        <taxon>Ustilaginomycotina</taxon>
        <taxon>Malasseziomycetes</taxon>
        <taxon>Malasseziales</taxon>
        <taxon>Malasseziaceae</taxon>
        <taxon>Malassezia</taxon>
    </lineage>
</organism>
<feature type="domain" description="Phosphatidic acid phosphatase type 2/haloperoxidase" evidence="7">
    <location>
        <begin position="98"/>
        <end position="287"/>
    </location>
</feature>
<dbReference type="GO" id="GO:0006644">
    <property type="term" value="P:phospholipid metabolic process"/>
    <property type="evidence" value="ECO:0007669"/>
    <property type="project" value="InterPro"/>
</dbReference>
<keyword evidence="4 6" id="KW-1133">Transmembrane helix</keyword>
<dbReference type="Pfam" id="PF01569">
    <property type="entry name" value="PAP2"/>
    <property type="match status" value="1"/>
</dbReference>
<comment type="caution">
    <text evidence="8">The sequence shown here is derived from an EMBL/GenBank/DDBJ whole genome shotgun (WGS) entry which is preliminary data.</text>
</comment>
<dbReference type="RefSeq" id="XP_001730094.1">
    <property type="nucleotide sequence ID" value="XM_001730042.1"/>
</dbReference>
<dbReference type="SUPFAM" id="SSF48317">
    <property type="entry name" value="Acid phosphatase/Vanadium-dependent haloperoxidase"/>
    <property type="match status" value="1"/>
</dbReference>
<protein>
    <recommendedName>
        <fullName evidence="7">Phosphatidic acid phosphatase type 2/haloperoxidase domain-containing protein</fullName>
    </recommendedName>
</protein>
<dbReference type="Proteomes" id="UP000008837">
    <property type="component" value="Unassembled WGS sequence"/>
</dbReference>
<dbReference type="EMBL" id="AAYY01000009">
    <property type="protein sequence ID" value="EDP42880.1"/>
    <property type="molecule type" value="Genomic_DNA"/>
</dbReference>
<dbReference type="OMA" id="ADIQHIH"/>
<gene>
    <name evidence="8" type="ORF">MGL_2476</name>
</gene>
<evidence type="ECO:0000256" key="5">
    <source>
        <dbReference type="ARBA" id="ARBA00023136"/>
    </source>
</evidence>
<feature type="transmembrane region" description="Helical" evidence="6">
    <location>
        <begin position="239"/>
        <end position="260"/>
    </location>
</feature>
<dbReference type="VEuPathDB" id="FungiDB:MGL_2476"/>
<dbReference type="KEGG" id="mgl:MGL_2476"/>
<dbReference type="PANTHER" id="PTHR10165">
    <property type="entry name" value="LIPID PHOSPHATE PHOSPHATASE"/>
    <property type="match status" value="1"/>
</dbReference>
<proteinExistence type="inferred from homology"/>
<dbReference type="InParanoid" id="A8Q3X2"/>
<dbReference type="InterPro" id="IPR043216">
    <property type="entry name" value="PAP-like"/>
</dbReference>
<dbReference type="Gene3D" id="1.20.144.10">
    <property type="entry name" value="Phosphatidic acid phosphatase type 2/haloperoxidase"/>
    <property type="match status" value="1"/>
</dbReference>
<evidence type="ECO:0000256" key="2">
    <source>
        <dbReference type="ARBA" id="ARBA00008816"/>
    </source>
</evidence>
<feature type="transmembrane region" description="Helical" evidence="6">
    <location>
        <begin position="272"/>
        <end position="290"/>
    </location>
</feature>
<feature type="transmembrane region" description="Helical" evidence="6">
    <location>
        <begin position="69"/>
        <end position="87"/>
    </location>
</feature>
<evidence type="ECO:0000313" key="9">
    <source>
        <dbReference type="Proteomes" id="UP000008837"/>
    </source>
</evidence>
<dbReference type="GeneID" id="5854396"/>
<dbReference type="InterPro" id="IPR036938">
    <property type="entry name" value="PAP2/HPO_sf"/>
</dbReference>
<reference evidence="8 9" key="1">
    <citation type="journal article" date="2007" name="Proc. Natl. Acad. Sci. U.S.A.">
        <title>Dandruff-associated Malassezia genomes reveal convergent and divergent virulence traits shared with plant and human fungal pathogens.</title>
        <authorList>
            <person name="Xu J."/>
            <person name="Saunders C.W."/>
            <person name="Hu P."/>
            <person name="Grant R.A."/>
            <person name="Boekhout T."/>
            <person name="Kuramae E.E."/>
            <person name="Kronstad J.W."/>
            <person name="Deangelis Y.M."/>
            <person name="Reeder N.L."/>
            <person name="Johnstone K.R."/>
            <person name="Leland M."/>
            <person name="Fieno A.M."/>
            <person name="Begley W.M."/>
            <person name="Sun Y."/>
            <person name="Lacey M.P."/>
            <person name="Chaudhary T."/>
            <person name="Keough T."/>
            <person name="Chu L."/>
            <person name="Sears R."/>
            <person name="Yuan B."/>
            <person name="Dawson T.L.Jr."/>
        </authorList>
    </citation>
    <scope>NUCLEOTIDE SEQUENCE [LARGE SCALE GENOMIC DNA]</scope>
    <source>
        <strain evidence="9">ATCC MYA-4612 / CBS 7966</strain>
    </source>
</reference>
<dbReference type="InterPro" id="IPR000326">
    <property type="entry name" value="PAP2/HPO"/>
</dbReference>
<keyword evidence="3 6" id="KW-0812">Transmembrane</keyword>
<feature type="transmembrane region" description="Helical" evidence="6">
    <location>
        <begin position="180"/>
        <end position="200"/>
    </location>
</feature>
<evidence type="ECO:0000259" key="7">
    <source>
        <dbReference type="SMART" id="SM00014"/>
    </source>
</evidence>
<evidence type="ECO:0000256" key="1">
    <source>
        <dbReference type="ARBA" id="ARBA00004141"/>
    </source>
</evidence>
<dbReference type="STRING" id="425265.A8Q3X2"/>
<dbReference type="OrthoDB" id="10030083at2759"/>